<evidence type="ECO:0000256" key="1">
    <source>
        <dbReference type="ARBA" id="ARBA00006484"/>
    </source>
</evidence>
<dbReference type="CDD" id="cd05233">
    <property type="entry name" value="SDR_c"/>
    <property type="match status" value="1"/>
</dbReference>
<name>A0ABQ3V0E2_9CHLR</name>
<dbReference type="InterPro" id="IPR051122">
    <property type="entry name" value="SDR_DHRS6-like"/>
</dbReference>
<keyword evidence="2" id="KW-0560">Oxidoreductase</keyword>
<dbReference type="InterPro" id="IPR036291">
    <property type="entry name" value="NAD(P)-bd_dom_sf"/>
</dbReference>
<evidence type="ECO:0000313" key="4">
    <source>
        <dbReference type="Proteomes" id="UP000654345"/>
    </source>
</evidence>
<dbReference type="EMBL" id="BNJG01000003">
    <property type="protein sequence ID" value="GHO58611.1"/>
    <property type="molecule type" value="Genomic_DNA"/>
</dbReference>
<organism evidence="3 4">
    <name type="scientific">Ktedonobacter robiniae</name>
    <dbReference type="NCBI Taxonomy" id="2778365"/>
    <lineage>
        <taxon>Bacteria</taxon>
        <taxon>Bacillati</taxon>
        <taxon>Chloroflexota</taxon>
        <taxon>Ktedonobacteria</taxon>
        <taxon>Ktedonobacterales</taxon>
        <taxon>Ktedonobacteraceae</taxon>
        <taxon>Ktedonobacter</taxon>
    </lineage>
</organism>
<dbReference type="InterPro" id="IPR002347">
    <property type="entry name" value="SDR_fam"/>
</dbReference>
<evidence type="ECO:0000313" key="3">
    <source>
        <dbReference type="EMBL" id="GHO58611.1"/>
    </source>
</evidence>
<dbReference type="PANTHER" id="PTHR43477:SF1">
    <property type="entry name" value="DIHYDROANTICAPSIN 7-DEHYDROGENASE"/>
    <property type="match status" value="1"/>
</dbReference>
<dbReference type="Proteomes" id="UP000654345">
    <property type="component" value="Unassembled WGS sequence"/>
</dbReference>
<sequence>MDISGNTIIVVGGSSGMGFGVAQAALAKGAKVVIVGRSSERLAQATENLAGGERVKSISADVTREDEVRHLFETAGRFDHLFVSAASHLAYQPIRDFDLEAARKTIDAKLIAALLLSKYASRQINGHGSITFTAGIAAERPMATAALVAAVNGGLFSFTYALAIGLAPVRVNTISPGWIDTPIWETSALAANKLANFEQMAQRLPAGRIGRPSDIGHAAIFLMENEFTTATVLPVDGGHRLV</sequence>
<comment type="similarity">
    <text evidence="1">Belongs to the short-chain dehydrogenases/reductases (SDR) family.</text>
</comment>
<dbReference type="PANTHER" id="PTHR43477">
    <property type="entry name" value="DIHYDROANTICAPSIN 7-DEHYDROGENASE"/>
    <property type="match status" value="1"/>
</dbReference>
<dbReference type="SUPFAM" id="SSF51735">
    <property type="entry name" value="NAD(P)-binding Rossmann-fold domains"/>
    <property type="match status" value="1"/>
</dbReference>
<comment type="caution">
    <text evidence="3">The sequence shown here is derived from an EMBL/GenBank/DDBJ whole genome shotgun (WGS) entry which is preliminary data.</text>
</comment>
<evidence type="ECO:0000256" key="2">
    <source>
        <dbReference type="ARBA" id="ARBA00023002"/>
    </source>
</evidence>
<dbReference type="RefSeq" id="WP_201374875.1">
    <property type="nucleotide sequence ID" value="NZ_BNJG01000003.1"/>
</dbReference>
<dbReference type="Gene3D" id="3.40.50.720">
    <property type="entry name" value="NAD(P)-binding Rossmann-like Domain"/>
    <property type="match status" value="1"/>
</dbReference>
<gene>
    <name evidence="3" type="ORF">KSB_70860</name>
</gene>
<dbReference type="NCBIfam" id="NF005449">
    <property type="entry name" value="PRK07041.1"/>
    <property type="match status" value="1"/>
</dbReference>
<accession>A0ABQ3V0E2</accession>
<dbReference type="PRINTS" id="PR00081">
    <property type="entry name" value="GDHRDH"/>
</dbReference>
<dbReference type="Pfam" id="PF13561">
    <property type="entry name" value="adh_short_C2"/>
    <property type="match status" value="1"/>
</dbReference>
<reference evidence="3 4" key="1">
    <citation type="journal article" date="2021" name="Int. J. Syst. Evol. Microbiol.">
        <title>Reticulibacter mediterranei gen. nov., sp. nov., within the new family Reticulibacteraceae fam. nov., and Ktedonospora formicarum gen. nov., sp. nov., Ktedonobacter robiniae sp. nov., Dictyobacter formicarum sp. nov. and Dictyobacter arantiisoli sp. nov., belonging to the class Ktedonobacteria.</title>
        <authorList>
            <person name="Yabe S."/>
            <person name="Zheng Y."/>
            <person name="Wang C.M."/>
            <person name="Sakai Y."/>
            <person name="Abe K."/>
            <person name="Yokota A."/>
            <person name="Donadio S."/>
            <person name="Cavaletti L."/>
            <person name="Monciardini P."/>
        </authorList>
    </citation>
    <scope>NUCLEOTIDE SEQUENCE [LARGE SCALE GENOMIC DNA]</scope>
    <source>
        <strain evidence="3 4">SOSP1-30</strain>
    </source>
</reference>
<keyword evidence="4" id="KW-1185">Reference proteome</keyword>
<protein>
    <submittedName>
        <fullName evidence="3">Short chain dehydrogenase</fullName>
    </submittedName>
</protein>
<proteinExistence type="inferred from homology"/>